<evidence type="ECO:0000313" key="3">
    <source>
        <dbReference type="EMBL" id="ORC89065.1"/>
    </source>
</evidence>
<dbReference type="GO" id="GO:0005737">
    <property type="term" value="C:cytoplasm"/>
    <property type="evidence" value="ECO:0007669"/>
    <property type="project" value="UniProtKB-ARBA"/>
</dbReference>
<gene>
    <name evidence="3" type="ORF">TM35_000142760</name>
</gene>
<dbReference type="OrthoDB" id="294378at2759"/>
<proteinExistence type="inferred from homology"/>
<dbReference type="InterPro" id="IPR002773">
    <property type="entry name" value="Deoxyhypusine_synthase"/>
</dbReference>
<comment type="caution">
    <text evidence="3">The sequence shown here is derived from an EMBL/GenBank/DDBJ whole genome shotgun (WGS) entry which is preliminary data.</text>
</comment>
<dbReference type="Gene3D" id="3.40.910.10">
    <property type="entry name" value="Deoxyhypusine synthase"/>
    <property type="match status" value="1"/>
</dbReference>
<evidence type="ECO:0000313" key="4">
    <source>
        <dbReference type="Proteomes" id="UP000192257"/>
    </source>
</evidence>
<dbReference type="PANTHER" id="PTHR11703">
    <property type="entry name" value="DEOXYHYPUSINE SYNTHASE"/>
    <property type="match status" value="1"/>
</dbReference>
<evidence type="ECO:0000256" key="1">
    <source>
        <dbReference type="ARBA" id="ARBA00009892"/>
    </source>
</evidence>
<dbReference type="AlphaFoldDB" id="A0A1X0NWI9"/>
<keyword evidence="4" id="KW-1185">Reference proteome</keyword>
<dbReference type="Pfam" id="PF01916">
    <property type="entry name" value="DS"/>
    <property type="match status" value="1"/>
</dbReference>
<reference evidence="3 4" key="1">
    <citation type="submission" date="2017-03" db="EMBL/GenBank/DDBJ databases">
        <title>An alternative strategy for trypanosome survival in the mammalian bloodstream revealed through genome and transcriptome analysis of the ubiquitous bovine parasite Trypanosoma (Megatrypanum) theileri.</title>
        <authorList>
            <person name="Kelly S."/>
            <person name="Ivens A."/>
            <person name="Mott A."/>
            <person name="O'Neill E."/>
            <person name="Emms D."/>
            <person name="Macleod O."/>
            <person name="Voorheis P."/>
            <person name="Matthews J."/>
            <person name="Matthews K."/>
            <person name="Carrington M."/>
        </authorList>
    </citation>
    <scope>NUCLEOTIDE SEQUENCE [LARGE SCALE GENOMIC DNA]</scope>
    <source>
        <strain evidence="3">Edinburgh</strain>
    </source>
</reference>
<dbReference type="FunFam" id="3.40.910.10:FF:000010">
    <property type="entry name" value="Deoxyhypusine synthase"/>
    <property type="match status" value="1"/>
</dbReference>
<dbReference type="GO" id="GO:0034038">
    <property type="term" value="F:deoxyhypusine synthase activity"/>
    <property type="evidence" value="ECO:0007669"/>
    <property type="project" value="TreeGrafter"/>
</dbReference>
<protein>
    <submittedName>
        <fullName evidence="3">Putative deoxyhypusine synthase</fullName>
    </submittedName>
</protein>
<dbReference type="VEuPathDB" id="TriTrypDB:TM35_000142760"/>
<keyword evidence="2" id="KW-0520">NAD</keyword>
<dbReference type="GeneID" id="39985501"/>
<dbReference type="EMBL" id="NBCO01000014">
    <property type="protein sequence ID" value="ORC89065.1"/>
    <property type="molecule type" value="Genomic_DNA"/>
</dbReference>
<name>A0A1X0NWI9_9TRYP</name>
<organism evidence="3 4">
    <name type="scientific">Trypanosoma theileri</name>
    <dbReference type="NCBI Taxonomy" id="67003"/>
    <lineage>
        <taxon>Eukaryota</taxon>
        <taxon>Discoba</taxon>
        <taxon>Euglenozoa</taxon>
        <taxon>Kinetoplastea</taxon>
        <taxon>Metakinetoplastina</taxon>
        <taxon>Trypanosomatida</taxon>
        <taxon>Trypanosomatidae</taxon>
        <taxon>Trypanosoma</taxon>
    </lineage>
</organism>
<dbReference type="InterPro" id="IPR029035">
    <property type="entry name" value="DHS-like_NAD/FAD-binding_dom"/>
</dbReference>
<dbReference type="RefSeq" id="XP_028883131.1">
    <property type="nucleotide sequence ID" value="XM_029025721.1"/>
</dbReference>
<comment type="similarity">
    <text evidence="1">Belongs to the deoxyhypusine synthase family.</text>
</comment>
<sequence>MVTRVEISSDKSETTTVPIETITEVDYSDLLSLNQEEAVRQVLSAYPRLGLQATELGRARRIVQETLYHKQAGDKVFMAYTSNLISSGVRDTFAFLARERLVDGFISSAGGIEEDVIKCLGKTLMGKFTLDGHMLRKRGINRIGNLLVPNDNYCSFEDYFMPVLKKVHELQRESRWEKMTAPSDIIAAMGEALEQNHPDTCSSSLVYWCYRNNIPMFSPALTDGSMGDMIYFYNFSKKGLVVDPIVDVVRLREMGGRGHNNNDNNHHERVSGKITCIVLGGGLPKNHLLQHVQSNKVVYVSTGLSADACPSSCNVEEDRANGILSDECEVVRVHGDATIVFPLLVCDKE</sequence>
<evidence type="ECO:0000256" key="2">
    <source>
        <dbReference type="ARBA" id="ARBA00023027"/>
    </source>
</evidence>
<dbReference type="STRING" id="67003.A0A1X0NWI9"/>
<dbReference type="InterPro" id="IPR036982">
    <property type="entry name" value="Deoxyhypusine_synthase_sf"/>
</dbReference>
<accession>A0A1X0NWI9</accession>
<dbReference type="SUPFAM" id="SSF52467">
    <property type="entry name" value="DHS-like NAD/FAD-binding domain"/>
    <property type="match status" value="1"/>
</dbReference>
<dbReference type="PANTHER" id="PTHR11703:SF0">
    <property type="entry name" value="DEOXYHYPUSINE SYNTHASE"/>
    <property type="match status" value="1"/>
</dbReference>
<dbReference type="Proteomes" id="UP000192257">
    <property type="component" value="Unassembled WGS sequence"/>
</dbReference>